<dbReference type="CTD" id="20237968"/>
<dbReference type="STRING" id="225164.V4AXN1"/>
<dbReference type="OrthoDB" id="8931646at2759"/>
<dbReference type="HOGENOM" id="CLU_750709_0_0_1"/>
<dbReference type="EMBL" id="KB201262">
    <property type="protein sequence ID" value="ESO98331.1"/>
    <property type="molecule type" value="Genomic_DNA"/>
</dbReference>
<dbReference type="KEGG" id="lgi:LOTGIDRAFT_159134"/>
<proteinExistence type="predicted"/>
<dbReference type="Proteomes" id="UP000030746">
    <property type="component" value="Unassembled WGS sequence"/>
</dbReference>
<dbReference type="AlphaFoldDB" id="V4AXN1"/>
<reference evidence="2 3" key="1">
    <citation type="journal article" date="2013" name="Nature">
        <title>Insights into bilaterian evolution from three spiralian genomes.</title>
        <authorList>
            <person name="Simakov O."/>
            <person name="Marletaz F."/>
            <person name="Cho S.J."/>
            <person name="Edsinger-Gonzales E."/>
            <person name="Havlak P."/>
            <person name="Hellsten U."/>
            <person name="Kuo D.H."/>
            <person name="Larsson T."/>
            <person name="Lv J."/>
            <person name="Arendt D."/>
            <person name="Savage R."/>
            <person name="Osoegawa K."/>
            <person name="de Jong P."/>
            <person name="Grimwood J."/>
            <person name="Chapman J.A."/>
            <person name="Shapiro H."/>
            <person name="Aerts A."/>
            <person name="Otillar R.P."/>
            <person name="Terry A.Y."/>
            <person name="Boore J.L."/>
            <person name="Grigoriev I.V."/>
            <person name="Lindberg D.R."/>
            <person name="Seaver E.C."/>
            <person name="Weisblat D.A."/>
            <person name="Putnam N.H."/>
            <person name="Rokhsar D.S."/>
        </authorList>
    </citation>
    <scope>NUCLEOTIDE SEQUENCE [LARGE SCALE GENOMIC DNA]</scope>
</reference>
<accession>V4AXN1</accession>
<feature type="compositionally biased region" description="Low complexity" evidence="1">
    <location>
        <begin position="228"/>
        <end position="242"/>
    </location>
</feature>
<gene>
    <name evidence="2" type="ORF">LOTGIDRAFT_159134</name>
</gene>
<evidence type="ECO:0000313" key="2">
    <source>
        <dbReference type="EMBL" id="ESO98331.1"/>
    </source>
</evidence>
<evidence type="ECO:0000313" key="3">
    <source>
        <dbReference type="Proteomes" id="UP000030746"/>
    </source>
</evidence>
<feature type="region of interest" description="Disordered" evidence="1">
    <location>
        <begin position="226"/>
        <end position="246"/>
    </location>
</feature>
<sequence length="369" mass="41947">MNFWSYLLYWKAKLSGNMDLFGPDFLYSPGSDHVLPNGELPMYAASPNSLYLYEQERHDMQHLGNTQCYNSPQSHLKKENIFSCEDFDLNPQYEANLELPNNSITDTDVQQNFTAFSAQSQNGRNSNPTLTELNMGSESESFLEDLEAVIPKTPSFSNSLPTFSSVSQQNNTFTTLTTRTHDSFANNNYGLKTISSWPSWNRQCEADRSKSIQNIKTALQNSKSLPLTHTVTSNSTHSSSYSEDNKSRLQKLLMADDDSPAMSVVGMKRPLMSIKEEKDDDSVEEKWKEIEKYIHDDEESRPTREKRKRFATCHPSIFSELIHSCLISSSICSANGEFIKEIVDVCCHIHAYPALIFHCRGKVDRKGQQ</sequence>
<evidence type="ECO:0000256" key="1">
    <source>
        <dbReference type="SAM" id="MobiDB-lite"/>
    </source>
</evidence>
<dbReference type="GeneID" id="20237968"/>
<name>V4AXN1_LOTGI</name>
<protein>
    <submittedName>
        <fullName evidence="2">Uncharacterized protein</fullName>
    </submittedName>
</protein>
<dbReference type="RefSeq" id="XP_009051029.1">
    <property type="nucleotide sequence ID" value="XM_009052781.1"/>
</dbReference>
<keyword evidence="3" id="KW-1185">Reference proteome</keyword>
<organism evidence="2 3">
    <name type="scientific">Lottia gigantea</name>
    <name type="common">Giant owl limpet</name>
    <dbReference type="NCBI Taxonomy" id="225164"/>
    <lineage>
        <taxon>Eukaryota</taxon>
        <taxon>Metazoa</taxon>
        <taxon>Spiralia</taxon>
        <taxon>Lophotrochozoa</taxon>
        <taxon>Mollusca</taxon>
        <taxon>Gastropoda</taxon>
        <taxon>Patellogastropoda</taxon>
        <taxon>Lottioidea</taxon>
        <taxon>Lottiidae</taxon>
        <taxon>Lottia</taxon>
    </lineage>
</organism>